<feature type="domain" description="Transposase IS66 central" evidence="1">
    <location>
        <begin position="163"/>
        <end position="452"/>
    </location>
</feature>
<organism evidence="5 6">
    <name type="scientific">Priapulus caudatus</name>
    <name type="common">Priapulid worm</name>
    <dbReference type="NCBI Taxonomy" id="37621"/>
    <lineage>
        <taxon>Eukaryota</taxon>
        <taxon>Metazoa</taxon>
        <taxon>Ecdysozoa</taxon>
        <taxon>Scalidophora</taxon>
        <taxon>Priapulida</taxon>
        <taxon>Priapulimorpha</taxon>
        <taxon>Priapulimorphida</taxon>
        <taxon>Priapulidae</taxon>
        <taxon>Priapulus</taxon>
    </lineage>
</organism>
<accession>A0ABM1F731</accession>
<keyword evidence="5" id="KW-1185">Reference proteome</keyword>
<reference evidence="6" key="1">
    <citation type="submission" date="2025-08" db="UniProtKB">
        <authorList>
            <consortium name="RefSeq"/>
        </authorList>
    </citation>
    <scope>IDENTIFICATION</scope>
</reference>
<dbReference type="Pfam" id="PF03050">
    <property type="entry name" value="DDE_Tnp_IS66"/>
    <property type="match status" value="1"/>
</dbReference>
<dbReference type="NCBIfam" id="NF033517">
    <property type="entry name" value="transpos_IS66"/>
    <property type="match status" value="1"/>
</dbReference>
<feature type="domain" description="Transposase TnpC homeodomain" evidence="3">
    <location>
        <begin position="28"/>
        <end position="95"/>
    </location>
</feature>
<dbReference type="Proteomes" id="UP000695022">
    <property type="component" value="Unplaced"/>
</dbReference>
<sequence>MNEATQTLPDNIAELQKLVLDLQVKVNWYEEQFRLSQHKRFGVSSEKGAVHPDLFNEAETFADDHAESDAAVQETITYTRKKPGRKALPADLPRKIDRHELPESEQICDCGHALHVVGEASSEQLEIIPAQVYVIEHVQVKYACRGCEEGFKTAPKPAQPIPKSFATPGLLAYIIISKFLDSLPLYRQEAIFKRYNIELSRATMSNWVLTIAELLKPYYDRLKHHLITQTFIQADETTLTVVQDGRENGTKSYMWLYQSGEHRPLYPVVLYDYQSTRAGYHAKTFLSGFKGYLQTDGFPGYHLMESDALVVLLGCMAHARRKFDDALKALPKESRKKSGKVQLALSLIAKLYAVESEIKDLTVEQRYLVRQQKSKPVLNQLKAWCDQSVTQVTKDSRLGMAIHYVINQWKYLTRYLQDGALQIDNNTVEQRIKPFVIGRKNWLVNQTPRGANASALLYSLVQTAKANNLEPFAYLKYLLTELPKLGRHYQAEQLDQFLPWNLVEKIQPLDKVA</sequence>
<dbReference type="RefSeq" id="XP_014680252.1">
    <property type="nucleotide sequence ID" value="XM_014824766.1"/>
</dbReference>
<dbReference type="Pfam" id="PF13007">
    <property type="entry name" value="LZ_Tnp_IS66"/>
    <property type="match status" value="1"/>
</dbReference>
<evidence type="ECO:0000313" key="5">
    <source>
        <dbReference type="Proteomes" id="UP000695022"/>
    </source>
</evidence>
<dbReference type="PANTHER" id="PTHR33678:SF1">
    <property type="entry name" value="BLL1576 PROTEIN"/>
    <property type="match status" value="1"/>
</dbReference>
<dbReference type="Pfam" id="PF13005">
    <property type="entry name" value="zf-IS66"/>
    <property type="match status" value="1"/>
</dbReference>
<dbReference type="GeneID" id="106820230"/>
<feature type="domain" description="Transposase IS66 C-terminal" evidence="4">
    <location>
        <begin position="459"/>
        <end position="500"/>
    </location>
</feature>
<protein>
    <submittedName>
        <fullName evidence="6">Uncharacterized protein y4jD-like</fullName>
    </submittedName>
</protein>
<feature type="domain" description="Transposase IS66 zinc-finger binding" evidence="2">
    <location>
        <begin position="106"/>
        <end position="148"/>
    </location>
</feature>
<dbReference type="Pfam" id="PF13817">
    <property type="entry name" value="DDE_Tnp_IS66_C"/>
    <property type="match status" value="1"/>
</dbReference>
<evidence type="ECO:0000259" key="4">
    <source>
        <dbReference type="Pfam" id="PF13817"/>
    </source>
</evidence>
<dbReference type="InterPro" id="IPR039552">
    <property type="entry name" value="IS66_C"/>
</dbReference>
<dbReference type="PANTHER" id="PTHR33678">
    <property type="entry name" value="BLL1576 PROTEIN"/>
    <property type="match status" value="1"/>
</dbReference>
<evidence type="ECO:0000259" key="3">
    <source>
        <dbReference type="Pfam" id="PF13007"/>
    </source>
</evidence>
<dbReference type="InterPro" id="IPR052344">
    <property type="entry name" value="Transposase-related"/>
</dbReference>
<gene>
    <name evidence="6" type="primary">LOC106820230</name>
</gene>
<name>A0ABM1F731_PRICU</name>
<proteinExistence type="predicted"/>
<dbReference type="InterPro" id="IPR024474">
    <property type="entry name" value="Znf_dom_IS66"/>
</dbReference>
<evidence type="ECO:0000313" key="6">
    <source>
        <dbReference type="RefSeq" id="XP_014680252.1"/>
    </source>
</evidence>
<dbReference type="InterPro" id="IPR024463">
    <property type="entry name" value="Transposase_TnpC_homeodom"/>
</dbReference>
<evidence type="ECO:0000259" key="1">
    <source>
        <dbReference type="Pfam" id="PF03050"/>
    </source>
</evidence>
<evidence type="ECO:0000259" key="2">
    <source>
        <dbReference type="Pfam" id="PF13005"/>
    </source>
</evidence>
<dbReference type="InterPro" id="IPR004291">
    <property type="entry name" value="Transposase_IS66_central"/>
</dbReference>